<proteinExistence type="predicted"/>
<feature type="domain" description="CCHC-type" evidence="3">
    <location>
        <begin position="360"/>
        <end position="375"/>
    </location>
</feature>
<gene>
    <name evidence="4" type="ORF">PF007_g12353</name>
</gene>
<keyword evidence="1" id="KW-0863">Zinc-finger</keyword>
<evidence type="ECO:0000256" key="2">
    <source>
        <dbReference type="SAM" id="MobiDB-lite"/>
    </source>
</evidence>
<evidence type="ECO:0000256" key="1">
    <source>
        <dbReference type="PROSITE-ProRule" id="PRU00047"/>
    </source>
</evidence>
<name>A0A6A3S5I9_9STRA</name>
<sequence length="415" mass="44366">MVTTRRARARSNASSGSASTSVPSVAPANPLPTQAAAANAPANAPQAAPAALPAVDPAVAAQLAAVAPALAAIGLPGAVDRRQGPTSQAEPDDEPNNEAEENPGGSHGKKPERVDLRNIKVAPFDGTVLPGSFDAKAREFREELDNQIQDAQALAGQTWSDEVKKAAMKTFVTGMARRWLKDWRAANPAATHADMGDALVREFRPVPLGVDVANKIKKWNEMYREFSDRLLQMADALKGGKSEPANSRHALVAFVRDAYPKYTDFLETKVDLESEQPERALQGAVSVLSRKAETDGRLPDRSRAKTATPAGSVSKGKEKKQLQKFKKREGQKKRTADANAATVERKKRTKTSNSKSSITCWDCGGAGHTAAFCRKYLKGKKLIDDEPEAKAQAATDDAGEDDEAGESSDAGEDDK</sequence>
<dbReference type="AlphaFoldDB" id="A0A6A3S5I9"/>
<evidence type="ECO:0000313" key="4">
    <source>
        <dbReference type="EMBL" id="KAE9109174.1"/>
    </source>
</evidence>
<dbReference type="InterPro" id="IPR001878">
    <property type="entry name" value="Znf_CCHC"/>
</dbReference>
<dbReference type="GO" id="GO:0003676">
    <property type="term" value="F:nucleic acid binding"/>
    <property type="evidence" value="ECO:0007669"/>
    <property type="project" value="InterPro"/>
</dbReference>
<feature type="compositionally biased region" description="Acidic residues" evidence="2">
    <location>
        <begin position="90"/>
        <end position="101"/>
    </location>
</feature>
<feature type="compositionally biased region" description="Basic residues" evidence="2">
    <location>
        <begin position="322"/>
        <end position="333"/>
    </location>
</feature>
<feature type="compositionally biased region" description="Acidic residues" evidence="2">
    <location>
        <begin position="397"/>
        <end position="415"/>
    </location>
</feature>
<evidence type="ECO:0000313" key="5">
    <source>
        <dbReference type="Proteomes" id="UP000441208"/>
    </source>
</evidence>
<accession>A0A6A3S5I9</accession>
<keyword evidence="1" id="KW-0479">Metal-binding</keyword>
<reference evidence="4 5" key="1">
    <citation type="submission" date="2018-08" db="EMBL/GenBank/DDBJ databases">
        <title>Genomic investigation of the strawberry pathogen Phytophthora fragariae indicates pathogenicity is determined by transcriptional variation in three key races.</title>
        <authorList>
            <person name="Adams T.M."/>
            <person name="Armitage A.D."/>
            <person name="Sobczyk M.K."/>
            <person name="Bates H.J."/>
            <person name="Dunwell J.M."/>
            <person name="Nellist C.F."/>
            <person name="Harrison R.J."/>
        </authorList>
    </citation>
    <scope>NUCLEOTIDE SEQUENCE [LARGE SCALE GENOMIC DNA]</scope>
    <source>
        <strain evidence="4 5">NOV-71</strain>
    </source>
</reference>
<dbReference type="GO" id="GO:0008270">
    <property type="term" value="F:zinc ion binding"/>
    <property type="evidence" value="ECO:0007669"/>
    <property type="project" value="UniProtKB-KW"/>
</dbReference>
<keyword evidence="1" id="KW-0862">Zinc</keyword>
<feature type="compositionally biased region" description="Basic and acidic residues" evidence="2">
    <location>
        <begin position="290"/>
        <end position="303"/>
    </location>
</feature>
<dbReference type="EMBL" id="QXFZ01000647">
    <property type="protein sequence ID" value="KAE9109174.1"/>
    <property type="molecule type" value="Genomic_DNA"/>
</dbReference>
<feature type="compositionally biased region" description="Low complexity" evidence="2">
    <location>
        <begin position="10"/>
        <end position="52"/>
    </location>
</feature>
<feature type="region of interest" description="Disordered" evidence="2">
    <location>
        <begin position="283"/>
        <end position="360"/>
    </location>
</feature>
<dbReference type="PROSITE" id="PS50158">
    <property type="entry name" value="ZF_CCHC"/>
    <property type="match status" value="1"/>
</dbReference>
<comment type="caution">
    <text evidence="4">The sequence shown here is derived from an EMBL/GenBank/DDBJ whole genome shotgun (WGS) entry which is preliminary data.</text>
</comment>
<organism evidence="4 5">
    <name type="scientific">Phytophthora fragariae</name>
    <dbReference type="NCBI Taxonomy" id="53985"/>
    <lineage>
        <taxon>Eukaryota</taxon>
        <taxon>Sar</taxon>
        <taxon>Stramenopiles</taxon>
        <taxon>Oomycota</taxon>
        <taxon>Peronosporomycetes</taxon>
        <taxon>Peronosporales</taxon>
        <taxon>Peronosporaceae</taxon>
        <taxon>Phytophthora</taxon>
    </lineage>
</organism>
<evidence type="ECO:0000259" key="3">
    <source>
        <dbReference type="PROSITE" id="PS50158"/>
    </source>
</evidence>
<feature type="region of interest" description="Disordered" evidence="2">
    <location>
        <begin position="78"/>
        <end position="114"/>
    </location>
</feature>
<feature type="region of interest" description="Disordered" evidence="2">
    <location>
        <begin position="383"/>
        <end position="415"/>
    </location>
</feature>
<dbReference type="Proteomes" id="UP000441208">
    <property type="component" value="Unassembled WGS sequence"/>
</dbReference>
<protein>
    <recommendedName>
        <fullName evidence="3">CCHC-type domain-containing protein</fullName>
    </recommendedName>
</protein>
<feature type="region of interest" description="Disordered" evidence="2">
    <location>
        <begin position="1"/>
        <end position="52"/>
    </location>
</feature>